<accession>A0A1I0KA61</accession>
<proteinExistence type="predicted"/>
<dbReference type="EMBL" id="FOIM01000058">
    <property type="protein sequence ID" value="SEU21014.1"/>
    <property type="molecule type" value="Genomic_DNA"/>
</dbReference>
<name>A0A1I0KA61_9FIRM</name>
<feature type="transmembrane region" description="Helical" evidence="1">
    <location>
        <begin position="74"/>
        <end position="94"/>
    </location>
</feature>
<dbReference type="Pfam" id="PF20197">
    <property type="entry name" value="DUF6560"/>
    <property type="match status" value="1"/>
</dbReference>
<dbReference type="Proteomes" id="UP000198508">
    <property type="component" value="Unassembled WGS sequence"/>
</dbReference>
<dbReference type="InterPro" id="IPR046690">
    <property type="entry name" value="DUF6560"/>
</dbReference>
<dbReference type="RefSeq" id="WP_092371832.1">
    <property type="nucleotide sequence ID" value="NZ_FOIM01000058.1"/>
</dbReference>
<sequence length="180" mass="21024">MKYIGGIITVYIVLFVLDIMQRRNHKRTQSLKKFTVRTITDVSFICAIGALFVLVAFIWCFWSDPETFCSKRCLMIIIPFSIIWFGVAFLGMIAPLKGVWDICVDGNDVTVIKAFLFKRHWKISDISYCKMKRGGMNVYVNGRKRKAFFVDGMTDHFDNFIKRMEKEGKEIILPEIKEKR</sequence>
<keyword evidence="1" id="KW-0472">Membrane</keyword>
<evidence type="ECO:0000256" key="1">
    <source>
        <dbReference type="SAM" id="Phobius"/>
    </source>
</evidence>
<reference evidence="3" key="1">
    <citation type="submission" date="2016-10" db="EMBL/GenBank/DDBJ databases">
        <authorList>
            <person name="Varghese N."/>
            <person name="Submissions S."/>
        </authorList>
    </citation>
    <scope>NUCLEOTIDE SEQUENCE [LARGE SCALE GENOMIC DNA]</scope>
    <source>
        <strain evidence="3">NLAE-zl-G277</strain>
    </source>
</reference>
<evidence type="ECO:0000313" key="3">
    <source>
        <dbReference type="Proteomes" id="UP000198508"/>
    </source>
</evidence>
<keyword evidence="3" id="KW-1185">Reference proteome</keyword>
<feature type="transmembrane region" description="Helical" evidence="1">
    <location>
        <begin position="6"/>
        <end position="21"/>
    </location>
</feature>
<feature type="transmembrane region" description="Helical" evidence="1">
    <location>
        <begin position="42"/>
        <end position="62"/>
    </location>
</feature>
<dbReference type="AlphaFoldDB" id="A0A1I0KA61"/>
<organism evidence="2 3">
    <name type="scientific">Enterocloster lavalensis</name>
    <dbReference type="NCBI Taxonomy" id="460384"/>
    <lineage>
        <taxon>Bacteria</taxon>
        <taxon>Bacillati</taxon>
        <taxon>Bacillota</taxon>
        <taxon>Clostridia</taxon>
        <taxon>Lachnospirales</taxon>
        <taxon>Lachnospiraceae</taxon>
        <taxon>Enterocloster</taxon>
    </lineage>
</organism>
<gene>
    <name evidence="2" type="ORF">SAMN05216313_1586</name>
</gene>
<keyword evidence="1" id="KW-0812">Transmembrane</keyword>
<keyword evidence="1" id="KW-1133">Transmembrane helix</keyword>
<evidence type="ECO:0000313" key="2">
    <source>
        <dbReference type="EMBL" id="SEU21014.1"/>
    </source>
</evidence>
<protein>
    <submittedName>
        <fullName evidence="2">Uncharacterized protein</fullName>
    </submittedName>
</protein>